<evidence type="ECO:0000256" key="8">
    <source>
        <dbReference type="HAMAP-Rule" id="MF_01161"/>
    </source>
</evidence>
<keyword evidence="6 8" id="KW-0067">ATP-binding</keyword>
<keyword evidence="4 8" id="KW-0819">tRNA processing</keyword>
<dbReference type="Gene3D" id="1.20.59.20">
    <property type="match status" value="1"/>
</dbReference>
<dbReference type="NCBIfam" id="TIGR02433">
    <property type="entry name" value="lysidine_TilS_C"/>
    <property type="match status" value="1"/>
</dbReference>
<accession>A0ABM5Z5V6</accession>
<dbReference type="HAMAP" id="MF_01161">
    <property type="entry name" value="tRNA_Ile_lys_synt"/>
    <property type="match status" value="1"/>
</dbReference>
<dbReference type="InterPro" id="IPR014729">
    <property type="entry name" value="Rossmann-like_a/b/a_fold"/>
</dbReference>
<name>A0ABM5Z5V6_9BURK</name>
<dbReference type="SUPFAM" id="SSF56037">
    <property type="entry name" value="PheT/TilS domain"/>
    <property type="match status" value="1"/>
</dbReference>
<comment type="function">
    <text evidence="8">Ligates lysine onto the cytidine present at position 34 of the AUA codon-specific tRNA(Ile) that contains the anticodon CAU, in an ATP-dependent manner. Cytidine is converted to lysidine, thus changing the amino acid specificity of the tRNA from methionine to isoleucine.</text>
</comment>
<dbReference type="InterPro" id="IPR015262">
    <property type="entry name" value="tRNA_Ile_lys_synt_subst-bd"/>
</dbReference>
<proteinExistence type="inferred from homology"/>
<dbReference type="Pfam" id="PF09179">
    <property type="entry name" value="TilS"/>
    <property type="match status" value="1"/>
</dbReference>
<dbReference type="InterPro" id="IPR012796">
    <property type="entry name" value="Lysidine-tRNA-synth_C"/>
</dbReference>
<comment type="subcellular location">
    <subcellularLocation>
        <location evidence="1 8">Cytoplasm</location>
    </subcellularLocation>
</comment>
<dbReference type="Gene3D" id="3.40.50.620">
    <property type="entry name" value="HUPs"/>
    <property type="match status" value="1"/>
</dbReference>
<evidence type="ECO:0000256" key="3">
    <source>
        <dbReference type="ARBA" id="ARBA00022598"/>
    </source>
</evidence>
<feature type="binding site" evidence="8">
    <location>
        <begin position="39"/>
        <end position="44"/>
    </location>
    <ligand>
        <name>ATP</name>
        <dbReference type="ChEBI" id="CHEBI:30616"/>
    </ligand>
</feature>
<evidence type="ECO:0000256" key="2">
    <source>
        <dbReference type="ARBA" id="ARBA00022490"/>
    </source>
</evidence>
<feature type="domain" description="Lysidine-tRNA(Ile) synthetase C-terminal" evidence="9">
    <location>
        <begin position="387"/>
        <end position="460"/>
    </location>
</feature>
<protein>
    <recommendedName>
        <fullName evidence="8">tRNA(Ile)-lysidine synthase</fullName>
        <ecNumber evidence="8">6.3.4.19</ecNumber>
    </recommendedName>
    <alternativeName>
        <fullName evidence="8">tRNA(Ile)-2-lysyl-cytidine synthase</fullName>
    </alternativeName>
    <alternativeName>
        <fullName evidence="8">tRNA(Ile)-lysidine synthetase</fullName>
    </alternativeName>
</protein>
<dbReference type="Pfam" id="PF11734">
    <property type="entry name" value="TilS_C"/>
    <property type="match status" value="1"/>
</dbReference>
<evidence type="ECO:0000313" key="10">
    <source>
        <dbReference type="EMBL" id="AMP14590.1"/>
    </source>
</evidence>
<dbReference type="PANTHER" id="PTHR43033:SF1">
    <property type="entry name" value="TRNA(ILE)-LYSIDINE SYNTHASE-RELATED"/>
    <property type="match status" value="1"/>
</dbReference>
<evidence type="ECO:0000256" key="4">
    <source>
        <dbReference type="ARBA" id="ARBA00022694"/>
    </source>
</evidence>
<evidence type="ECO:0000256" key="6">
    <source>
        <dbReference type="ARBA" id="ARBA00022840"/>
    </source>
</evidence>
<comment type="similarity">
    <text evidence="8">Belongs to the tRNA(Ile)-lysidine synthase family.</text>
</comment>
<keyword evidence="3 8" id="KW-0436">Ligase</keyword>
<keyword evidence="5 8" id="KW-0547">Nucleotide-binding</keyword>
<dbReference type="PANTHER" id="PTHR43033">
    <property type="entry name" value="TRNA(ILE)-LYSIDINE SYNTHASE-RELATED"/>
    <property type="match status" value="1"/>
</dbReference>
<dbReference type="SMART" id="SM00977">
    <property type="entry name" value="TilS_C"/>
    <property type="match status" value="1"/>
</dbReference>
<comment type="domain">
    <text evidence="8">The N-terminal region contains the highly conserved SGGXDS motif, predicted to be a P-loop motif involved in ATP binding.</text>
</comment>
<dbReference type="Proteomes" id="UP000074914">
    <property type="component" value="Chromosome"/>
</dbReference>
<comment type="catalytic activity">
    <reaction evidence="7 8">
        <text>cytidine(34) in tRNA(Ile2) + L-lysine + ATP = lysidine(34) in tRNA(Ile2) + AMP + diphosphate + H(+)</text>
        <dbReference type="Rhea" id="RHEA:43744"/>
        <dbReference type="Rhea" id="RHEA-COMP:10625"/>
        <dbReference type="Rhea" id="RHEA-COMP:10670"/>
        <dbReference type="ChEBI" id="CHEBI:15378"/>
        <dbReference type="ChEBI" id="CHEBI:30616"/>
        <dbReference type="ChEBI" id="CHEBI:32551"/>
        <dbReference type="ChEBI" id="CHEBI:33019"/>
        <dbReference type="ChEBI" id="CHEBI:82748"/>
        <dbReference type="ChEBI" id="CHEBI:83665"/>
        <dbReference type="ChEBI" id="CHEBI:456215"/>
        <dbReference type="EC" id="6.3.4.19"/>
    </reaction>
</comment>
<evidence type="ECO:0000313" key="11">
    <source>
        <dbReference type="Proteomes" id="UP000074914"/>
    </source>
</evidence>
<evidence type="ECO:0000256" key="7">
    <source>
        <dbReference type="ARBA" id="ARBA00048539"/>
    </source>
</evidence>
<dbReference type="Pfam" id="PF01171">
    <property type="entry name" value="ATP_bind_3"/>
    <property type="match status" value="1"/>
</dbReference>
<dbReference type="SUPFAM" id="SSF52402">
    <property type="entry name" value="Adenine nucleotide alpha hydrolases-like"/>
    <property type="match status" value="1"/>
</dbReference>
<dbReference type="InterPro" id="IPR011063">
    <property type="entry name" value="TilS/TtcA_N"/>
</dbReference>
<organism evidence="10 11">
    <name type="scientific">Collimonas pratensis</name>
    <dbReference type="NCBI Taxonomy" id="279113"/>
    <lineage>
        <taxon>Bacteria</taxon>
        <taxon>Pseudomonadati</taxon>
        <taxon>Pseudomonadota</taxon>
        <taxon>Betaproteobacteria</taxon>
        <taxon>Burkholderiales</taxon>
        <taxon>Oxalobacteraceae</taxon>
        <taxon>Collimonas</taxon>
    </lineage>
</organism>
<dbReference type="EC" id="6.3.4.19" evidence="8"/>
<sequence>MSHLHSPSIDAYLENTLAALAAAVVSLAPAQARLAIAYSGGLDSTVLLHAAVRYAASHGVKLLAFHIHHGISPNADQWQVHCTETCARLGIEFHAQRVALRDAEKSGVEEAARNSRYAALGDLCRAHQAPLLLTAHHLDDQAETVLLQLLRGSGAAGLSGMDSWNTAPSLLGDASLLMVRPLLKVSRAAMEQYAAAQQLSYVEDESNHDPRYARNALRQQVMPVLAQYFPGFQERFSRSAGHMQTTQKLLVELAAQDMALCADGACLNMEQLRLLKPERIDNLLRYWFGLHHLRMPSSAWLSEMRQQLLEAKADAQLCVTHPDCHIRRHRNRVFLTPRDDVDRFEIEPQDFRWNGETEIAFPVFGGIMHFEPAEQGVSAAWLRQQALQIQFRSGGEKLKLAFNRPTKSLKYHYQAFDVPPWERERLPLVRSGKQVLFAAGIGFDCHVLATEAGPRIALRWQSDLLPLSQYIQSDV</sequence>
<evidence type="ECO:0000256" key="5">
    <source>
        <dbReference type="ARBA" id="ARBA00022741"/>
    </source>
</evidence>
<dbReference type="CDD" id="cd01992">
    <property type="entry name" value="TilS_N"/>
    <property type="match status" value="1"/>
</dbReference>
<dbReference type="InterPro" id="IPR012094">
    <property type="entry name" value="tRNA_Ile_lys_synt"/>
</dbReference>
<dbReference type="InterPro" id="IPR012795">
    <property type="entry name" value="tRNA_Ile_lys_synt_N"/>
</dbReference>
<evidence type="ECO:0000259" key="9">
    <source>
        <dbReference type="SMART" id="SM00977"/>
    </source>
</evidence>
<dbReference type="RefSeq" id="WP_062114884.1">
    <property type="nucleotide sequence ID" value="NZ_CP013236.1"/>
</dbReference>
<dbReference type="SUPFAM" id="SSF82829">
    <property type="entry name" value="MesJ substrate recognition domain-like"/>
    <property type="match status" value="1"/>
</dbReference>
<keyword evidence="2 8" id="KW-0963">Cytoplasm</keyword>
<dbReference type="EMBL" id="CP013236">
    <property type="protein sequence ID" value="AMP14590.1"/>
    <property type="molecule type" value="Genomic_DNA"/>
</dbReference>
<keyword evidence="11" id="KW-1185">Reference proteome</keyword>
<gene>
    <name evidence="8 10" type="primary">tilS</name>
    <name evidence="10" type="ORF">CPter291_2331</name>
</gene>
<dbReference type="NCBIfam" id="TIGR02432">
    <property type="entry name" value="lysidine_TilS_N"/>
    <property type="match status" value="1"/>
</dbReference>
<reference evidence="10 11" key="1">
    <citation type="submission" date="2015-11" db="EMBL/GenBank/DDBJ databases">
        <title>Exploring the genomic traits of fungus-feeding bacterial genus Collimonas.</title>
        <authorList>
            <person name="Song C."/>
            <person name="Schmidt R."/>
            <person name="de Jager V."/>
            <person name="Krzyzanowska D."/>
            <person name="Jongedijk E."/>
            <person name="Cankar K."/>
            <person name="Beekwilder J."/>
            <person name="van Veen A."/>
            <person name="de Boer W."/>
            <person name="van Veen J.A."/>
            <person name="Garbeva P."/>
        </authorList>
    </citation>
    <scope>NUCLEOTIDE SEQUENCE [LARGE SCALE GENOMIC DNA]</scope>
    <source>
        <strain evidence="10 11">Ter291</strain>
    </source>
</reference>
<evidence type="ECO:0000256" key="1">
    <source>
        <dbReference type="ARBA" id="ARBA00004496"/>
    </source>
</evidence>